<name>A0A4R4TAQ2_9ACTN</name>
<keyword evidence="5" id="KW-0408">Iron</keyword>
<keyword evidence="6" id="KW-0411">Iron-sulfur</keyword>
<dbReference type="Proteomes" id="UP000295345">
    <property type="component" value="Unassembled WGS sequence"/>
</dbReference>
<organism evidence="8 9">
    <name type="scientific">Streptomyces hainanensis</name>
    <dbReference type="NCBI Taxonomy" id="402648"/>
    <lineage>
        <taxon>Bacteria</taxon>
        <taxon>Bacillati</taxon>
        <taxon>Actinomycetota</taxon>
        <taxon>Actinomycetes</taxon>
        <taxon>Kitasatosporales</taxon>
        <taxon>Streptomycetaceae</taxon>
        <taxon>Streptomyces</taxon>
    </lineage>
</organism>
<sequence>MKVFVDRARCEGHGLCEDAAPALFGLDDDGELVVRFSETVPAGQEDPADAAVRVCPVGALRRSGES</sequence>
<protein>
    <submittedName>
        <fullName evidence="8">Ferredoxin</fullName>
    </submittedName>
</protein>
<evidence type="ECO:0000256" key="7">
    <source>
        <dbReference type="ARBA" id="ARBA00023291"/>
    </source>
</evidence>
<dbReference type="SUPFAM" id="SSF54862">
    <property type="entry name" value="4Fe-4S ferredoxins"/>
    <property type="match status" value="1"/>
</dbReference>
<dbReference type="OrthoDB" id="3215002at2"/>
<dbReference type="Pfam" id="PF13459">
    <property type="entry name" value="Fer4_15"/>
    <property type="match status" value="1"/>
</dbReference>
<dbReference type="AlphaFoldDB" id="A0A4R4TAQ2"/>
<gene>
    <name evidence="8" type="ORF">E1283_15625</name>
</gene>
<evidence type="ECO:0000256" key="6">
    <source>
        <dbReference type="ARBA" id="ARBA00023014"/>
    </source>
</evidence>
<proteinExistence type="predicted"/>
<keyword evidence="2" id="KW-0813">Transport</keyword>
<dbReference type="GO" id="GO:0046872">
    <property type="term" value="F:metal ion binding"/>
    <property type="evidence" value="ECO:0007669"/>
    <property type="project" value="UniProtKB-KW"/>
</dbReference>
<keyword evidence="4" id="KW-0249">Electron transport</keyword>
<dbReference type="PANTHER" id="PTHR36923:SF3">
    <property type="entry name" value="FERREDOXIN"/>
    <property type="match status" value="1"/>
</dbReference>
<evidence type="ECO:0000256" key="2">
    <source>
        <dbReference type="ARBA" id="ARBA00022448"/>
    </source>
</evidence>
<evidence type="ECO:0000256" key="3">
    <source>
        <dbReference type="ARBA" id="ARBA00022723"/>
    </source>
</evidence>
<dbReference type="PANTHER" id="PTHR36923">
    <property type="entry name" value="FERREDOXIN"/>
    <property type="match status" value="1"/>
</dbReference>
<evidence type="ECO:0000313" key="9">
    <source>
        <dbReference type="Proteomes" id="UP000295345"/>
    </source>
</evidence>
<comment type="caution">
    <text evidence="8">The sequence shown here is derived from an EMBL/GenBank/DDBJ whole genome shotgun (WGS) entry which is preliminary data.</text>
</comment>
<keyword evidence="3" id="KW-0479">Metal-binding</keyword>
<dbReference type="Gene3D" id="3.30.70.20">
    <property type="match status" value="1"/>
</dbReference>
<dbReference type="RefSeq" id="WP_132818645.1">
    <property type="nucleotide sequence ID" value="NZ_SMKI01000146.1"/>
</dbReference>
<evidence type="ECO:0000256" key="4">
    <source>
        <dbReference type="ARBA" id="ARBA00022982"/>
    </source>
</evidence>
<keyword evidence="7" id="KW-0003">3Fe-4S</keyword>
<keyword evidence="9" id="KW-1185">Reference proteome</keyword>
<dbReference type="InterPro" id="IPR051269">
    <property type="entry name" value="Fe-S_cluster_ET"/>
</dbReference>
<dbReference type="EMBL" id="SMKI01000146">
    <property type="protein sequence ID" value="TDC74468.1"/>
    <property type="molecule type" value="Genomic_DNA"/>
</dbReference>
<evidence type="ECO:0000256" key="5">
    <source>
        <dbReference type="ARBA" id="ARBA00023004"/>
    </source>
</evidence>
<accession>A0A4R4TAQ2</accession>
<evidence type="ECO:0000256" key="1">
    <source>
        <dbReference type="ARBA" id="ARBA00001927"/>
    </source>
</evidence>
<comment type="cofactor">
    <cofactor evidence="1">
        <name>[3Fe-4S] cluster</name>
        <dbReference type="ChEBI" id="CHEBI:21137"/>
    </cofactor>
</comment>
<reference evidence="8 9" key="1">
    <citation type="submission" date="2019-03" db="EMBL/GenBank/DDBJ databases">
        <title>Draft genome sequences of novel Actinobacteria.</title>
        <authorList>
            <person name="Sahin N."/>
            <person name="Ay H."/>
            <person name="Saygin H."/>
        </authorList>
    </citation>
    <scope>NUCLEOTIDE SEQUENCE [LARGE SCALE GENOMIC DNA]</scope>
    <source>
        <strain evidence="8 9">DSM 41900</strain>
    </source>
</reference>
<dbReference type="GO" id="GO:0051538">
    <property type="term" value="F:3 iron, 4 sulfur cluster binding"/>
    <property type="evidence" value="ECO:0007669"/>
    <property type="project" value="UniProtKB-KW"/>
</dbReference>
<evidence type="ECO:0000313" key="8">
    <source>
        <dbReference type="EMBL" id="TDC74468.1"/>
    </source>
</evidence>